<name>A0A6B3TP52_9BACI</name>
<dbReference type="AlphaFoldDB" id="A0A6B3TP52"/>
<organism evidence="3 4">
    <name type="scientific">Neobacillus thermocopriae</name>
    <dbReference type="NCBI Taxonomy" id="1215031"/>
    <lineage>
        <taxon>Bacteria</taxon>
        <taxon>Bacillati</taxon>
        <taxon>Bacillota</taxon>
        <taxon>Bacilli</taxon>
        <taxon>Bacillales</taxon>
        <taxon>Bacillaceae</taxon>
        <taxon>Neobacillus</taxon>
    </lineage>
</organism>
<accession>A0A6B3TP52</accession>
<reference evidence="3" key="1">
    <citation type="submission" date="2020-02" db="EMBL/GenBank/DDBJ databases">
        <title>Bacillus sedimentmangrovi sp. nov., isolated from sediment of the mangrove ecosystem.</title>
        <authorList>
            <person name="Liu G."/>
        </authorList>
    </citation>
    <scope>NUCLEOTIDE SEQUENCE [LARGE SCALE GENOMIC DNA]</scope>
    <source>
        <strain evidence="3">SgZ-7</strain>
    </source>
</reference>
<dbReference type="Proteomes" id="UP000481621">
    <property type="component" value="Unassembled WGS sequence"/>
</dbReference>
<keyword evidence="2" id="KW-0732">Signal</keyword>
<evidence type="ECO:0000256" key="1">
    <source>
        <dbReference type="SAM" id="Coils"/>
    </source>
</evidence>
<evidence type="ECO:0000313" key="4">
    <source>
        <dbReference type="Proteomes" id="UP000481621"/>
    </source>
</evidence>
<evidence type="ECO:0000256" key="2">
    <source>
        <dbReference type="SAM" id="SignalP"/>
    </source>
</evidence>
<evidence type="ECO:0000313" key="3">
    <source>
        <dbReference type="EMBL" id="NEX78119.1"/>
    </source>
</evidence>
<protein>
    <submittedName>
        <fullName evidence="3">Uncharacterized protein</fullName>
    </submittedName>
</protein>
<dbReference type="EMBL" id="JAAIUV010000004">
    <property type="protein sequence ID" value="NEX78119.1"/>
    <property type="molecule type" value="Genomic_DNA"/>
</dbReference>
<feature type="chain" id="PRO_5025620835" evidence="2">
    <location>
        <begin position="21"/>
        <end position="193"/>
    </location>
</feature>
<dbReference type="RefSeq" id="WP_163250628.1">
    <property type="nucleotide sequence ID" value="NZ_JAAIUV010000004.1"/>
</dbReference>
<keyword evidence="4" id="KW-1185">Reference proteome</keyword>
<comment type="caution">
    <text evidence="3">The sequence shown here is derived from an EMBL/GenBank/DDBJ whole genome shotgun (WGS) entry which is preliminary data.</text>
</comment>
<feature type="coiled-coil region" evidence="1">
    <location>
        <begin position="108"/>
        <end position="135"/>
    </location>
</feature>
<feature type="signal peptide" evidence="2">
    <location>
        <begin position="1"/>
        <end position="20"/>
    </location>
</feature>
<proteinExistence type="predicted"/>
<gene>
    <name evidence="3" type="ORF">G4Z05_04345</name>
</gene>
<keyword evidence="1" id="KW-0175">Coiled coil</keyword>
<sequence>MKLKIFLLSIGFLLTTPIFAAANQGVPENQKEKLENHFDCEGKPCKHHGERQKDWKIKMEEREQKLLSLVDQYTPEKKAEWQQVLKESKDLREQWMSPENAEKREKWRKEKFEKIKQLKKQLEEGKITKEEFFNKLHEGKKTGHWKTYHDLKNAVENKEEKQVPVLLNQLLGQMKEHNQQLKKMLESNQEVQQ</sequence>